<evidence type="ECO:0000313" key="2">
    <source>
        <dbReference type="Proteomes" id="UP001314170"/>
    </source>
</evidence>
<sequence>MFRINCTQMKPRWRILHYPPIVNANLRLCELLILNVLWTAALRLESISGSRPKPDPKRKFQLGLDLQLDSDGDSVARQCELELKLPTQVALGDRGNPSNSSSCEKLLRPLLARVGGHYSAHLMLARSFKQVPATLMLVNRAYALVPMHKNKNYD</sequence>
<dbReference type="EMBL" id="CAWUPB010000994">
    <property type="protein sequence ID" value="CAK7335784.1"/>
    <property type="molecule type" value="Genomic_DNA"/>
</dbReference>
<protein>
    <submittedName>
        <fullName evidence="1">Uncharacterized protein</fullName>
    </submittedName>
</protein>
<keyword evidence="2" id="KW-1185">Reference proteome</keyword>
<proteinExistence type="predicted"/>
<organism evidence="1 2">
    <name type="scientific">Dovyalis caffra</name>
    <dbReference type="NCBI Taxonomy" id="77055"/>
    <lineage>
        <taxon>Eukaryota</taxon>
        <taxon>Viridiplantae</taxon>
        <taxon>Streptophyta</taxon>
        <taxon>Embryophyta</taxon>
        <taxon>Tracheophyta</taxon>
        <taxon>Spermatophyta</taxon>
        <taxon>Magnoliopsida</taxon>
        <taxon>eudicotyledons</taxon>
        <taxon>Gunneridae</taxon>
        <taxon>Pentapetalae</taxon>
        <taxon>rosids</taxon>
        <taxon>fabids</taxon>
        <taxon>Malpighiales</taxon>
        <taxon>Salicaceae</taxon>
        <taxon>Flacourtieae</taxon>
        <taxon>Dovyalis</taxon>
    </lineage>
</organism>
<evidence type="ECO:0000313" key="1">
    <source>
        <dbReference type="EMBL" id="CAK7335784.1"/>
    </source>
</evidence>
<name>A0AAV1RKN9_9ROSI</name>
<dbReference type="Proteomes" id="UP001314170">
    <property type="component" value="Unassembled WGS sequence"/>
</dbReference>
<dbReference type="AlphaFoldDB" id="A0AAV1RKN9"/>
<accession>A0AAV1RKN9</accession>
<gene>
    <name evidence="1" type="ORF">DCAF_LOCUS10787</name>
</gene>
<reference evidence="1 2" key="1">
    <citation type="submission" date="2024-01" db="EMBL/GenBank/DDBJ databases">
        <authorList>
            <person name="Waweru B."/>
        </authorList>
    </citation>
    <scope>NUCLEOTIDE SEQUENCE [LARGE SCALE GENOMIC DNA]</scope>
</reference>
<comment type="caution">
    <text evidence="1">The sequence shown here is derived from an EMBL/GenBank/DDBJ whole genome shotgun (WGS) entry which is preliminary data.</text>
</comment>